<evidence type="ECO:0000313" key="2">
    <source>
        <dbReference type="Proteomes" id="UP001162501"/>
    </source>
</evidence>
<reference evidence="1" key="1">
    <citation type="submission" date="2023-05" db="EMBL/GenBank/DDBJ databases">
        <authorList>
            <consortium name="ELIXIR-Norway"/>
        </authorList>
    </citation>
    <scope>NUCLEOTIDE SEQUENCE</scope>
</reference>
<proteinExistence type="predicted"/>
<accession>A0AC59YS14</accession>
<dbReference type="Proteomes" id="UP001162501">
    <property type="component" value="Chromosome 2"/>
</dbReference>
<reference evidence="1" key="2">
    <citation type="submission" date="2025-03" db="EMBL/GenBank/DDBJ databases">
        <authorList>
            <consortium name="ELIXIR-Norway"/>
            <consortium name="Elixir Norway"/>
        </authorList>
    </citation>
    <scope>NUCLEOTIDE SEQUENCE</scope>
</reference>
<organism evidence="1 2">
    <name type="scientific">Rangifer tarandus platyrhynchus</name>
    <name type="common">Svalbard reindeer</name>
    <dbReference type="NCBI Taxonomy" id="3082113"/>
    <lineage>
        <taxon>Eukaryota</taxon>
        <taxon>Metazoa</taxon>
        <taxon>Chordata</taxon>
        <taxon>Craniata</taxon>
        <taxon>Vertebrata</taxon>
        <taxon>Euteleostomi</taxon>
        <taxon>Mammalia</taxon>
        <taxon>Eutheria</taxon>
        <taxon>Laurasiatheria</taxon>
        <taxon>Artiodactyla</taxon>
        <taxon>Ruminantia</taxon>
        <taxon>Pecora</taxon>
        <taxon>Cervidae</taxon>
        <taxon>Odocoileinae</taxon>
        <taxon>Rangifer</taxon>
    </lineage>
</organism>
<protein>
    <submittedName>
        <fullName evidence="1">Uncharacterized protein</fullName>
    </submittedName>
</protein>
<gene>
    <name evidence="1" type="ORF">MRATA1EN22A_LOCUS9693</name>
</gene>
<name>A0AC59YS14_RANTA</name>
<dbReference type="EMBL" id="OX596086">
    <property type="protein sequence ID" value="CAM9941634.1"/>
    <property type="molecule type" value="Genomic_DNA"/>
</dbReference>
<evidence type="ECO:0000313" key="1">
    <source>
        <dbReference type="EMBL" id="CAM9941634.1"/>
    </source>
</evidence>
<sequence length="228" mass="23568">MGTHGSTVVELKKPRGWMRLCDCSVAHLSGAGDRGPGQKGLCTPRDSRPSVPSVPSNPSAFVHRPSPSRPGMSVREALGAAESGLCPSDQRGSHHPQPPGGHRVCSSGTRIPKVNRSHCPTGKRSDCQSWVKTVNAGAEGGTRPPCRAVPTTDGEDTSGAGGEGPHAVRVTPTPFLLGHPLPHPPAPGGATPPFYPPNPTTAPRLLSPSSCLTPLRFIVRPSLGPSAP</sequence>